<protein>
    <submittedName>
        <fullName evidence="1">YhcN/YlaJ family sporulation lipoprotein</fullName>
    </submittedName>
</protein>
<keyword evidence="1" id="KW-0449">Lipoprotein</keyword>
<dbReference type="RefSeq" id="WP_377915873.1">
    <property type="nucleotide sequence ID" value="NZ_JBHRZT010000052.1"/>
</dbReference>
<reference evidence="2" key="1">
    <citation type="journal article" date="2019" name="Int. J. Syst. Evol. Microbiol.">
        <title>The Global Catalogue of Microorganisms (GCM) 10K type strain sequencing project: providing services to taxonomists for standard genome sequencing and annotation.</title>
        <authorList>
            <consortium name="The Broad Institute Genomics Platform"/>
            <consortium name="The Broad Institute Genome Sequencing Center for Infectious Disease"/>
            <person name="Wu L."/>
            <person name="Ma J."/>
        </authorList>
    </citation>
    <scope>NUCLEOTIDE SEQUENCE [LARGE SCALE GENOMIC DNA]</scope>
    <source>
        <strain evidence="2">CCUG 61889</strain>
    </source>
</reference>
<dbReference type="PROSITE" id="PS51257">
    <property type="entry name" value="PROKAR_LIPOPROTEIN"/>
    <property type="match status" value="1"/>
</dbReference>
<dbReference type="EMBL" id="JBHRZT010000052">
    <property type="protein sequence ID" value="MFC3884436.1"/>
    <property type="molecule type" value="Genomic_DNA"/>
</dbReference>
<evidence type="ECO:0000313" key="1">
    <source>
        <dbReference type="EMBL" id="MFC3884436.1"/>
    </source>
</evidence>
<name>A0ABV8B5F9_9BACI</name>
<evidence type="ECO:0000313" key="2">
    <source>
        <dbReference type="Proteomes" id="UP001595752"/>
    </source>
</evidence>
<dbReference type="Pfam" id="PF09580">
    <property type="entry name" value="Spore_YhcN_YlaJ"/>
    <property type="match status" value="1"/>
</dbReference>
<dbReference type="InterPro" id="IPR019076">
    <property type="entry name" value="Spore_lipoprot_YhcN/YlaJ-like"/>
</dbReference>
<proteinExistence type="predicted"/>
<sequence>MKRSVMWAVSASLLLYGCQQEAESLAPKNVLQINASHQNHQRIETKAEEKMRTSFPEIRDVVAVKGEKHLLVAYQIKQLKRFRSKKIEGEVNKKLEKEFPNYTIVASGDLKIFWEAQKIARKEKDLSEREMKKKILNLKKLKDEQT</sequence>
<dbReference type="Proteomes" id="UP001595752">
    <property type="component" value="Unassembled WGS sequence"/>
</dbReference>
<accession>A0ABV8B5F9</accession>
<organism evidence="1 2">
    <name type="scientific">Bacillus songklensis</name>
    <dbReference type="NCBI Taxonomy" id="1069116"/>
    <lineage>
        <taxon>Bacteria</taxon>
        <taxon>Bacillati</taxon>
        <taxon>Bacillota</taxon>
        <taxon>Bacilli</taxon>
        <taxon>Bacillales</taxon>
        <taxon>Bacillaceae</taxon>
        <taxon>Bacillus</taxon>
    </lineage>
</organism>
<comment type="caution">
    <text evidence="1">The sequence shown here is derived from an EMBL/GenBank/DDBJ whole genome shotgun (WGS) entry which is preliminary data.</text>
</comment>
<keyword evidence="2" id="KW-1185">Reference proteome</keyword>
<gene>
    <name evidence="1" type="ORF">ACFOU2_13350</name>
</gene>